<dbReference type="Gene3D" id="3.40.50.150">
    <property type="entry name" value="Vaccinia Virus protein VP39"/>
    <property type="match status" value="2"/>
</dbReference>
<organism evidence="8 9">
    <name type="scientific">Sphingomonas alba</name>
    <dbReference type="NCBI Taxonomy" id="2908208"/>
    <lineage>
        <taxon>Bacteria</taxon>
        <taxon>Pseudomonadati</taxon>
        <taxon>Pseudomonadota</taxon>
        <taxon>Alphaproteobacteria</taxon>
        <taxon>Sphingomonadales</taxon>
        <taxon>Sphingomonadaceae</taxon>
        <taxon>Sphingomonas</taxon>
    </lineage>
</organism>
<evidence type="ECO:0000256" key="6">
    <source>
        <dbReference type="ARBA" id="ARBA00022747"/>
    </source>
</evidence>
<name>A0ABT0RNA5_9SPHN</name>
<gene>
    <name evidence="8" type="ORF">LZ536_09405</name>
</gene>
<dbReference type="PROSITE" id="PS00093">
    <property type="entry name" value="N4_MTASE"/>
    <property type="match status" value="1"/>
</dbReference>
<keyword evidence="6" id="KW-0680">Restriction system</keyword>
<evidence type="ECO:0000313" key="8">
    <source>
        <dbReference type="EMBL" id="MCL6684113.1"/>
    </source>
</evidence>
<proteinExistence type="inferred from homology"/>
<evidence type="ECO:0000256" key="5">
    <source>
        <dbReference type="ARBA" id="ARBA00022691"/>
    </source>
</evidence>
<dbReference type="InterPro" id="IPR029063">
    <property type="entry name" value="SAM-dependent_MTases_sf"/>
</dbReference>
<keyword evidence="3" id="KW-0489">Methyltransferase</keyword>
<dbReference type="InterPro" id="IPR017985">
    <property type="entry name" value="MeTrfase_CN4_CS"/>
</dbReference>
<dbReference type="Proteomes" id="UP001165363">
    <property type="component" value="Unassembled WGS sequence"/>
</dbReference>
<comment type="similarity">
    <text evidence="1">Belongs to the N(4)/N(6)-methyltransferase family. N(4) subfamily.</text>
</comment>
<protein>
    <recommendedName>
        <fullName evidence="2">site-specific DNA-methyltransferase (cytosine-N(4)-specific)</fullName>
        <ecNumber evidence="2">2.1.1.113</ecNumber>
    </recommendedName>
</protein>
<evidence type="ECO:0000256" key="1">
    <source>
        <dbReference type="ARBA" id="ARBA00010203"/>
    </source>
</evidence>
<reference evidence="8" key="1">
    <citation type="submission" date="2022-05" db="EMBL/GenBank/DDBJ databases">
        <authorList>
            <person name="Jo J.-H."/>
            <person name="Im W.-T."/>
        </authorList>
    </citation>
    <scope>NUCLEOTIDE SEQUENCE</scope>
    <source>
        <strain evidence="8">SE158</strain>
    </source>
</reference>
<evidence type="ECO:0000256" key="3">
    <source>
        <dbReference type="ARBA" id="ARBA00022603"/>
    </source>
</evidence>
<dbReference type="EMBL" id="JAMGBD010000001">
    <property type="protein sequence ID" value="MCL6684113.1"/>
    <property type="molecule type" value="Genomic_DNA"/>
</dbReference>
<dbReference type="EC" id="2.1.1.113" evidence="2"/>
<evidence type="ECO:0000256" key="4">
    <source>
        <dbReference type="ARBA" id="ARBA00022679"/>
    </source>
</evidence>
<dbReference type="RefSeq" id="WP_249848415.1">
    <property type="nucleotide sequence ID" value="NZ_JAMGBD010000001.1"/>
</dbReference>
<dbReference type="SUPFAM" id="SSF53335">
    <property type="entry name" value="S-adenosyl-L-methionine-dependent methyltransferases"/>
    <property type="match status" value="2"/>
</dbReference>
<comment type="catalytic activity">
    <reaction evidence="7">
        <text>a 2'-deoxycytidine in DNA + S-adenosyl-L-methionine = an N(4)-methyl-2'-deoxycytidine in DNA + S-adenosyl-L-homocysteine + H(+)</text>
        <dbReference type="Rhea" id="RHEA:16857"/>
        <dbReference type="Rhea" id="RHEA-COMP:11369"/>
        <dbReference type="Rhea" id="RHEA-COMP:13674"/>
        <dbReference type="ChEBI" id="CHEBI:15378"/>
        <dbReference type="ChEBI" id="CHEBI:57856"/>
        <dbReference type="ChEBI" id="CHEBI:59789"/>
        <dbReference type="ChEBI" id="CHEBI:85452"/>
        <dbReference type="ChEBI" id="CHEBI:137933"/>
        <dbReference type="EC" id="2.1.1.113"/>
    </reaction>
</comment>
<keyword evidence="9" id="KW-1185">Reference proteome</keyword>
<evidence type="ECO:0000256" key="2">
    <source>
        <dbReference type="ARBA" id="ARBA00012185"/>
    </source>
</evidence>
<sequence>MSDFGLFRTADEFNVDATPNPKPGSADKRGYGRLASLYTAFSLDFARFALELCTSRGHASILDPFAGMGTLGEAGRQLPISLTMNDLNPFAATACAFRTAESRQLARALKTFHDAPMSAIEGDDYVLFSELREALTGAPSFRDILQSRGSNSRLLTSHILALFRIALHRRFKGSNPTWTKRAKGIFLTQDEVCREQQNTCSDVANFIAGLKQLNPDFRSAVTLADTNTLQIEKGSVEAIITSPPYPNRTDYIRHYLPAVELLLDQNHDEERGLRESQIGTPLIRASNRNIQLPRTVVDVIDRVREHGSYASERYYAKGYSYYFEDMQLALSKFRQWLSQSGRVILVIQDVYYKELRIGVGDLFSDMAKDIGLRPVGRRDFVVRNSLARLSPHSRAAPRSQQSCETVLVLAHQ</sequence>
<keyword evidence="4" id="KW-0808">Transferase</keyword>
<keyword evidence="5" id="KW-0949">S-adenosyl-L-methionine</keyword>
<comment type="caution">
    <text evidence="8">The sequence shown here is derived from an EMBL/GenBank/DDBJ whole genome shotgun (WGS) entry which is preliminary data.</text>
</comment>
<accession>A0ABT0RNA5</accession>
<evidence type="ECO:0000313" key="9">
    <source>
        <dbReference type="Proteomes" id="UP001165363"/>
    </source>
</evidence>
<evidence type="ECO:0000256" key="7">
    <source>
        <dbReference type="ARBA" id="ARBA00049120"/>
    </source>
</evidence>